<name>A0A162J7T8_9FUSO</name>
<comment type="caution">
    <text evidence="1">The sequence shown here is derived from an EMBL/GenBank/DDBJ whole genome shotgun (WGS) entry which is preliminary data.</text>
</comment>
<protein>
    <submittedName>
        <fullName evidence="1">Uncharacterized protein</fullName>
    </submittedName>
</protein>
<organism evidence="1 2">
    <name type="scientific">Fusobacterium necrophorum subsp. funduliforme</name>
    <dbReference type="NCBI Taxonomy" id="143387"/>
    <lineage>
        <taxon>Bacteria</taxon>
        <taxon>Fusobacteriati</taxon>
        <taxon>Fusobacteriota</taxon>
        <taxon>Fusobacteriia</taxon>
        <taxon>Fusobacteriales</taxon>
        <taxon>Fusobacteriaceae</taxon>
        <taxon>Fusobacterium</taxon>
    </lineage>
</organism>
<dbReference type="EMBL" id="LVEA01000001">
    <property type="protein sequence ID" value="KYL05294.1"/>
    <property type="molecule type" value="Genomic_DNA"/>
</dbReference>
<dbReference type="AlphaFoldDB" id="A0A162J7T8"/>
<accession>A0A162J7T8</accession>
<sequence>MWKCNLCNSTNFYFEEEIVDIDAKFDKDGNLIKNKNIVMKKIKCNECGNETENNIKEIATFTEE</sequence>
<proteinExistence type="predicted"/>
<evidence type="ECO:0000313" key="1">
    <source>
        <dbReference type="EMBL" id="KYL05294.1"/>
    </source>
</evidence>
<dbReference type="RefSeq" id="WP_062680833.1">
    <property type="nucleotide sequence ID" value="NZ_CAXOUF010000029.1"/>
</dbReference>
<evidence type="ECO:0000313" key="2">
    <source>
        <dbReference type="Proteomes" id="UP000075816"/>
    </source>
</evidence>
<gene>
    <name evidence="1" type="ORF">A2J07_00735</name>
</gene>
<reference evidence="1 2" key="1">
    <citation type="submission" date="2016-03" db="EMBL/GenBank/DDBJ databases">
        <title>Comparative genomics of human isolates of Fusobacterium necrophorum.</title>
        <authorList>
            <person name="Jensen A."/>
            <person name="Bank S."/>
            <person name="Andersen P.S."/>
            <person name="Kristensen L.H."/>
            <person name="Prag J."/>
        </authorList>
    </citation>
    <scope>NUCLEOTIDE SEQUENCE [LARGE SCALE GENOMIC DNA]</scope>
    <source>
        <strain evidence="1 2">LS_1264</strain>
    </source>
</reference>
<dbReference type="Proteomes" id="UP000075816">
    <property type="component" value="Unassembled WGS sequence"/>
</dbReference>